<reference evidence="3" key="1">
    <citation type="submission" date="2018-01" db="EMBL/GenBank/DDBJ databases">
        <title>Comparative genomics of Mycobacterium mucogenicum and Mycobacterium neoaurum clade members emphasizing tRNA and non-coding RNA.</title>
        <authorList>
            <person name="Behra P.R.K."/>
            <person name="Pettersson B.M.F."/>
            <person name="Das S."/>
            <person name="Dasgupta S."/>
            <person name="Kirsebom L.A."/>
        </authorList>
    </citation>
    <scope>NUCLEOTIDE SEQUENCE</scope>
    <source>
        <strain evidence="3">DSM 44124</strain>
    </source>
</reference>
<evidence type="ECO:0000313" key="4">
    <source>
        <dbReference type="Proteomes" id="UP000309231"/>
    </source>
</evidence>
<name>A0A8H2JH18_MYCMU</name>
<proteinExistence type="predicted"/>
<feature type="chain" id="PRO_5044690269" description="DUF5642 domain-containing protein" evidence="1">
    <location>
        <begin position="31"/>
        <end position="209"/>
    </location>
</feature>
<evidence type="ECO:0000256" key="1">
    <source>
        <dbReference type="SAM" id="SignalP"/>
    </source>
</evidence>
<reference evidence="2 4" key="3">
    <citation type="journal article" date="2019" name="Sci. Rep.">
        <title>Insight into the biology of Mycobacterium mucogenicum and Mycobacterium neoaurum clade members.</title>
        <authorList>
            <person name="Behra P.R.K."/>
            <person name="Pettersson B.M.F."/>
            <person name="Ramesh M."/>
            <person name="Dasgupta S."/>
            <person name="Kirsebom L.A."/>
        </authorList>
    </citation>
    <scope>NUCLEOTIDE SEQUENCE [LARGE SCALE GENOMIC DNA]</scope>
    <source>
        <strain evidence="2 4">DSM 44124</strain>
    </source>
</reference>
<evidence type="ECO:0000313" key="3">
    <source>
        <dbReference type="EMBL" id="TLH55648.1"/>
    </source>
</evidence>
<dbReference type="EMBL" id="POTL01000001">
    <property type="protein sequence ID" value="TLH55648.1"/>
    <property type="molecule type" value="Genomic_DNA"/>
</dbReference>
<dbReference type="EMBL" id="CP062008">
    <property type="protein sequence ID" value="QPG69128.1"/>
    <property type="molecule type" value="Genomic_DNA"/>
</dbReference>
<dbReference type="AlphaFoldDB" id="A0A8H2JH18"/>
<evidence type="ECO:0008006" key="5">
    <source>
        <dbReference type="Google" id="ProtNLM"/>
    </source>
</evidence>
<sequence length="209" mass="22526">MPQLNRARVATIVVAGAGLAFLAACSHVDAAKPTPTLDPTTSPAPAKLTSADFMAVCQGATQSRATDYQPDTKSHKTILFTPLVHGLVEDTSTLPSDWTVQFDADRNTYAAIDTVVCVETKDEQSLKECSGYQDNGHSTANKVDLRATTYTVTVRVATTGKELGTTELSGTDDTCPMFMSFDDDTQTKQYNVPPPKDDLIAFVKQFVQP</sequence>
<dbReference type="Proteomes" id="UP000309231">
    <property type="component" value="Chromosome"/>
</dbReference>
<evidence type="ECO:0000313" key="2">
    <source>
        <dbReference type="EMBL" id="QPG69128.1"/>
    </source>
</evidence>
<gene>
    <name evidence="2" type="ORF">C1S78_027725</name>
    <name evidence="3" type="ORF">C1S78_27660</name>
</gene>
<accession>A0A8H2JH18</accession>
<keyword evidence="4" id="KW-1185">Reference proteome</keyword>
<protein>
    <recommendedName>
        <fullName evidence="5">DUF5642 domain-containing protein</fullName>
    </recommendedName>
</protein>
<reference evidence="2 4" key="2">
    <citation type="journal article" date="2019" name="BMC Evol. Biol.">
        <title>Comparative genomics of Mycobacterium mucogenicum and Mycobacterium neoaurum clade members emphasizing tRNA and non-coding RNA.</title>
        <authorList>
            <person name="Behra P.R.K."/>
            <person name="Pettersson B.M.F."/>
            <person name="Das S."/>
            <person name="Dasgupta S."/>
            <person name="Kirsebom L.A."/>
        </authorList>
    </citation>
    <scope>NUCLEOTIDE SEQUENCE [LARGE SCALE GENOMIC DNA]</scope>
    <source>
        <strain evidence="2 4">DSM 44124</strain>
    </source>
</reference>
<dbReference type="RefSeq" id="WP_053855090.1">
    <property type="nucleotide sequence ID" value="NZ_ANBS01000055.1"/>
</dbReference>
<keyword evidence="1" id="KW-0732">Signal</keyword>
<dbReference type="PROSITE" id="PS51257">
    <property type="entry name" value="PROKAR_LIPOPROTEIN"/>
    <property type="match status" value="1"/>
</dbReference>
<dbReference type="GeneID" id="76728753"/>
<dbReference type="KEGG" id="mmuc:C1S78_027725"/>
<feature type="signal peptide" evidence="1">
    <location>
        <begin position="1"/>
        <end position="30"/>
    </location>
</feature>
<organism evidence="3">
    <name type="scientific">Mycolicibacterium mucogenicum DSM 44124</name>
    <dbReference type="NCBI Taxonomy" id="1226753"/>
    <lineage>
        <taxon>Bacteria</taxon>
        <taxon>Bacillati</taxon>
        <taxon>Actinomycetota</taxon>
        <taxon>Actinomycetes</taxon>
        <taxon>Mycobacteriales</taxon>
        <taxon>Mycobacteriaceae</taxon>
        <taxon>Mycolicibacterium</taxon>
    </lineage>
</organism>